<organism evidence="2 3">
    <name type="scientific">Ruegeria atlantica</name>
    <dbReference type="NCBI Taxonomy" id="81569"/>
    <lineage>
        <taxon>Bacteria</taxon>
        <taxon>Pseudomonadati</taxon>
        <taxon>Pseudomonadota</taxon>
        <taxon>Alphaproteobacteria</taxon>
        <taxon>Rhodobacterales</taxon>
        <taxon>Roseobacteraceae</taxon>
        <taxon>Ruegeria</taxon>
    </lineage>
</organism>
<evidence type="ECO:0000259" key="1">
    <source>
        <dbReference type="Pfam" id="PF14220"/>
    </source>
</evidence>
<dbReference type="Proteomes" id="UP000597886">
    <property type="component" value="Unassembled WGS sequence"/>
</dbReference>
<dbReference type="Pfam" id="PF14220">
    <property type="entry name" value="DUF4329"/>
    <property type="match status" value="1"/>
</dbReference>
<comment type="caution">
    <text evidence="2">The sequence shown here is derived from an EMBL/GenBank/DDBJ whole genome shotgun (WGS) entry which is preliminary data.</text>
</comment>
<dbReference type="InterPro" id="IPR025479">
    <property type="entry name" value="DUF4329"/>
</dbReference>
<name>A0AA91BMR9_9RHOB</name>
<feature type="domain" description="DUF4329" evidence="1">
    <location>
        <begin position="59"/>
        <end position="171"/>
    </location>
</feature>
<sequence length="205" mass="22454">MIEFSIIALSGLCLLFAARQLGLAEGKCEAARRLRYTLVVLILWPPAATLAQSQEEISVAKATLSSLQGISFNNNTEYCGYLAYDPAGKLVATPAQRGDNKSCVWDQAENGLVLVLSYHTHGRFDPEYSSEVPSVADIEADEDEGIDGFVSTPGGRLWYVDTERMEVRQICDIGCLPKDPGFVPGLEGEISSVYSYEDLLEYESN</sequence>
<reference evidence="2" key="1">
    <citation type="submission" date="2019-12" db="EMBL/GenBank/DDBJ databases">
        <title>Ruegeria JWLKs population differentiation of coral mucus and skeleton niches.</title>
        <authorList>
            <person name="Luo D."/>
        </authorList>
    </citation>
    <scope>NUCLEOTIDE SEQUENCE</scope>
    <source>
        <strain evidence="2">HKCCD6181</strain>
    </source>
</reference>
<proteinExistence type="predicted"/>
<gene>
    <name evidence="2" type="ORF">GS634_07945</name>
</gene>
<evidence type="ECO:0000313" key="3">
    <source>
        <dbReference type="Proteomes" id="UP000597886"/>
    </source>
</evidence>
<accession>A0AA91BMR9</accession>
<dbReference type="AlphaFoldDB" id="A0AA91BMR9"/>
<evidence type="ECO:0000313" key="2">
    <source>
        <dbReference type="EMBL" id="NOE18055.1"/>
    </source>
</evidence>
<dbReference type="RefSeq" id="WP_171329424.1">
    <property type="nucleotide sequence ID" value="NZ_WVRA01000002.1"/>
</dbReference>
<protein>
    <submittedName>
        <fullName evidence="2">DUF4329 domain-containing protein</fullName>
    </submittedName>
</protein>
<dbReference type="EMBL" id="WVRA01000002">
    <property type="protein sequence ID" value="NOE18055.1"/>
    <property type="molecule type" value="Genomic_DNA"/>
</dbReference>